<dbReference type="Proteomes" id="UP001165381">
    <property type="component" value="Unassembled WGS sequence"/>
</dbReference>
<feature type="domain" description="Cyclic nucleotide-binding" evidence="1">
    <location>
        <begin position="10"/>
        <end position="113"/>
    </location>
</feature>
<protein>
    <submittedName>
        <fullName evidence="2">Crp/Fnr family transcriptional regulator</fullName>
    </submittedName>
</protein>
<dbReference type="CDD" id="cd00038">
    <property type="entry name" value="CAP_ED"/>
    <property type="match status" value="1"/>
</dbReference>
<dbReference type="PROSITE" id="PS50042">
    <property type="entry name" value="CNMP_BINDING_3"/>
    <property type="match status" value="1"/>
</dbReference>
<dbReference type="InterPro" id="IPR000595">
    <property type="entry name" value="cNMP-bd_dom"/>
</dbReference>
<name>A0ABT0QFB5_9FLAO</name>
<dbReference type="RefSeq" id="WP_249972701.1">
    <property type="nucleotide sequence ID" value="NZ_JAMFLZ010000003.1"/>
</dbReference>
<dbReference type="Pfam" id="PF00027">
    <property type="entry name" value="cNMP_binding"/>
    <property type="match status" value="1"/>
</dbReference>
<organism evidence="2 3">
    <name type="scientific">Jejuia spongiicola</name>
    <dbReference type="NCBI Taxonomy" id="2942207"/>
    <lineage>
        <taxon>Bacteria</taxon>
        <taxon>Pseudomonadati</taxon>
        <taxon>Bacteroidota</taxon>
        <taxon>Flavobacteriia</taxon>
        <taxon>Flavobacteriales</taxon>
        <taxon>Flavobacteriaceae</taxon>
        <taxon>Jejuia</taxon>
    </lineage>
</organism>
<dbReference type="Gene3D" id="2.60.120.10">
    <property type="entry name" value="Jelly Rolls"/>
    <property type="match status" value="1"/>
</dbReference>
<dbReference type="SMART" id="SM00100">
    <property type="entry name" value="cNMP"/>
    <property type="match status" value="1"/>
</dbReference>
<dbReference type="SUPFAM" id="SSF51206">
    <property type="entry name" value="cAMP-binding domain-like"/>
    <property type="match status" value="1"/>
</dbReference>
<dbReference type="EMBL" id="JAMFLZ010000003">
    <property type="protein sequence ID" value="MCL6294919.1"/>
    <property type="molecule type" value="Genomic_DNA"/>
</dbReference>
<comment type="caution">
    <text evidence="2">The sequence shown here is derived from an EMBL/GenBank/DDBJ whole genome shotgun (WGS) entry which is preliminary data.</text>
</comment>
<gene>
    <name evidence="2" type="ORF">M3P09_07945</name>
</gene>
<evidence type="ECO:0000313" key="2">
    <source>
        <dbReference type="EMBL" id="MCL6294919.1"/>
    </source>
</evidence>
<evidence type="ECO:0000259" key="1">
    <source>
        <dbReference type="PROSITE" id="PS50042"/>
    </source>
</evidence>
<dbReference type="InterPro" id="IPR014710">
    <property type="entry name" value="RmlC-like_jellyroll"/>
</dbReference>
<dbReference type="InterPro" id="IPR018490">
    <property type="entry name" value="cNMP-bd_dom_sf"/>
</dbReference>
<reference evidence="2" key="1">
    <citation type="submission" date="2022-05" db="EMBL/GenBank/DDBJ databases">
        <authorList>
            <person name="Park J.-S."/>
        </authorList>
    </citation>
    <scope>NUCLEOTIDE SEQUENCE</scope>
    <source>
        <strain evidence="2">2012CJ34-3</strain>
    </source>
</reference>
<proteinExistence type="predicted"/>
<evidence type="ECO:0000313" key="3">
    <source>
        <dbReference type="Proteomes" id="UP001165381"/>
    </source>
</evidence>
<sequence>MNRNFTFLNSISDISEETFSEIKKITAFKRIEAGAQIVKLGDVPSKAYMIVSGIIRCYLITESGKEFNKSFYLPVSFAASLTALMKRKPSSFVFEALTDCKIYEIDYYKLMRLCETNDNLKSLYTKTLEFLYVKYEKRLVESMSLNATGRYLELQKQIPNVDELISQYHIASYLGITSVQLSRIRKKLDR</sequence>
<keyword evidence="3" id="KW-1185">Reference proteome</keyword>
<accession>A0ABT0QFB5</accession>